<dbReference type="Gene3D" id="3.40.50.150">
    <property type="entry name" value="Vaccinia Virus protein VP39"/>
    <property type="match status" value="1"/>
</dbReference>
<accession>A0A423X7K4</accession>
<dbReference type="SMART" id="SM00827">
    <property type="entry name" value="PKS_AT"/>
    <property type="match status" value="1"/>
</dbReference>
<dbReference type="GO" id="GO:0006633">
    <property type="term" value="P:fatty acid biosynthetic process"/>
    <property type="evidence" value="ECO:0007669"/>
    <property type="project" value="InterPro"/>
</dbReference>
<dbReference type="InterPro" id="IPR018201">
    <property type="entry name" value="Ketoacyl_synth_AS"/>
</dbReference>
<keyword evidence="2" id="KW-0597">Phosphoprotein</keyword>
<dbReference type="Gene3D" id="3.40.47.10">
    <property type="match status" value="1"/>
</dbReference>
<dbReference type="InterPro" id="IPR042104">
    <property type="entry name" value="PKS_dehydratase_sf"/>
</dbReference>
<evidence type="ECO:0000256" key="2">
    <source>
        <dbReference type="ARBA" id="ARBA00022553"/>
    </source>
</evidence>
<evidence type="ECO:0000313" key="11">
    <source>
        <dbReference type="EMBL" id="ROW11935.1"/>
    </source>
</evidence>
<organism evidence="11 12">
    <name type="scientific">Cytospora leucostoma</name>
    <dbReference type="NCBI Taxonomy" id="1230097"/>
    <lineage>
        <taxon>Eukaryota</taxon>
        <taxon>Fungi</taxon>
        <taxon>Dikarya</taxon>
        <taxon>Ascomycota</taxon>
        <taxon>Pezizomycotina</taxon>
        <taxon>Sordariomycetes</taxon>
        <taxon>Sordariomycetidae</taxon>
        <taxon>Diaporthales</taxon>
        <taxon>Cytosporaceae</taxon>
        <taxon>Cytospora</taxon>
    </lineage>
</organism>
<evidence type="ECO:0000256" key="6">
    <source>
        <dbReference type="PROSITE-ProRule" id="PRU01363"/>
    </source>
</evidence>
<evidence type="ECO:0000256" key="4">
    <source>
        <dbReference type="ARBA" id="ARBA00023268"/>
    </source>
</evidence>
<feature type="compositionally biased region" description="Polar residues" evidence="7">
    <location>
        <begin position="1835"/>
        <end position="1848"/>
    </location>
</feature>
<dbReference type="PROSITE" id="PS00606">
    <property type="entry name" value="KS3_1"/>
    <property type="match status" value="1"/>
</dbReference>
<keyword evidence="4" id="KW-0511">Multifunctional enzyme</keyword>
<dbReference type="Gene3D" id="3.30.70.3290">
    <property type="match status" value="1"/>
</dbReference>
<dbReference type="PROSITE" id="PS50075">
    <property type="entry name" value="CARRIER"/>
    <property type="match status" value="1"/>
</dbReference>
<dbReference type="InterPro" id="IPR036291">
    <property type="entry name" value="NAD(P)-bd_dom_sf"/>
</dbReference>
<evidence type="ECO:0000256" key="5">
    <source>
        <dbReference type="ARBA" id="ARBA00023315"/>
    </source>
</evidence>
<feature type="compositionally biased region" description="Basic and acidic residues" evidence="7">
    <location>
        <begin position="1713"/>
        <end position="1725"/>
    </location>
</feature>
<keyword evidence="12" id="KW-1185">Reference proteome</keyword>
<dbReference type="InterPro" id="IPR036736">
    <property type="entry name" value="ACP-like_sf"/>
</dbReference>
<dbReference type="Pfam" id="PF18558">
    <property type="entry name" value="HTH_51"/>
    <property type="match status" value="1"/>
</dbReference>
<dbReference type="Gene3D" id="3.40.50.720">
    <property type="entry name" value="NAD(P)-binding Rossmann-like Domain"/>
    <property type="match status" value="1"/>
</dbReference>
<dbReference type="Pfam" id="PF16073">
    <property type="entry name" value="SAT"/>
    <property type="match status" value="1"/>
</dbReference>
<dbReference type="InterPro" id="IPR001227">
    <property type="entry name" value="Ac_transferase_dom_sf"/>
</dbReference>
<dbReference type="InterPro" id="IPR050444">
    <property type="entry name" value="Polyketide_Synthase"/>
</dbReference>
<dbReference type="PROSITE" id="PS52019">
    <property type="entry name" value="PKS_MFAS_DH"/>
    <property type="match status" value="1"/>
</dbReference>
<gene>
    <name evidence="11" type="ORF">VPNG_05279</name>
</gene>
<keyword evidence="3" id="KW-0808">Transferase</keyword>
<dbReference type="SUPFAM" id="SSF51735">
    <property type="entry name" value="NAD(P)-binding Rossmann-fold domains"/>
    <property type="match status" value="1"/>
</dbReference>
<feature type="region of interest" description="Disordered" evidence="7">
    <location>
        <begin position="390"/>
        <end position="416"/>
    </location>
</feature>
<feature type="active site" description="Proton acceptor; for dehydratase activity" evidence="6">
    <location>
        <position position="1389"/>
    </location>
</feature>
<dbReference type="GO" id="GO:0031177">
    <property type="term" value="F:phosphopantetheine binding"/>
    <property type="evidence" value="ECO:0007669"/>
    <property type="project" value="InterPro"/>
</dbReference>
<dbReference type="GO" id="GO:0044550">
    <property type="term" value="P:secondary metabolite biosynthetic process"/>
    <property type="evidence" value="ECO:0007669"/>
    <property type="project" value="UniProtKB-ARBA"/>
</dbReference>
<dbReference type="Pfam" id="PF07993">
    <property type="entry name" value="NAD_binding_4"/>
    <property type="match status" value="1"/>
</dbReference>
<dbReference type="InterPro" id="IPR049900">
    <property type="entry name" value="PKS_mFAS_DH"/>
</dbReference>
<dbReference type="SMART" id="SM00825">
    <property type="entry name" value="PKS_KS"/>
    <property type="match status" value="1"/>
</dbReference>
<dbReference type="Pfam" id="PF08242">
    <property type="entry name" value="Methyltransf_12"/>
    <property type="match status" value="1"/>
</dbReference>
<evidence type="ECO:0000256" key="1">
    <source>
        <dbReference type="ARBA" id="ARBA00022450"/>
    </source>
</evidence>
<dbReference type="PROSITE" id="PS00012">
    <property type="entry name" value="PHOSPHOPANTETHEINE"/>
    <property type="match status" value="1"/>
</dbReference>
<dbReference type="InterPro" id="IPR029063">
    <property type="entry name" value="SAM-dependent_MTases_sf"/>
</dbReference>
<dbReference type="InterPro" id="IPR014043">
    <property type="entry name" value="Acyl_transferase_dom"/>
</dbReference>
<protein>
    <submittedName>
        <fullName evidence="11">Uncharacterized protein</fullName>
    </submittedName>
</protein>
<dbReference type="CDD" id="cd02440">
    <property type="entry name" value="AdoMet_MTases"/>
    <property type="match status" value="1"/>
</dbReference>
<reference evidence="11 12" key="1">
    <citation type="submission" date="2015-09" db="EMBL/GenBank/DDBJ databases">
        <title>Host preference determinants of Valsa canker pathogens revealed by comparative genomics.</title>
        <authorList>
            <person name="Yin Z."/>
            <person name="Huang L."/>
        </authorList>
    </citation>
    <scope>NUCLEOTIDE SEQUENCE [LARGE SCALE GENOMIC DNA]</scope>
    <source>
        <strain evidence="11 12">SXYLt</strain>
    </source>
</reference>
<dbReference type="InterPro" id="IPR016039">
    <property type="entry name" value="Thiolase-like"/>
</dbReference>
<feature type="region of interest" description="Disordered" evidence="7">
    <location>
        <begin position="1835"/>
        <end position="1855"/>
    </location>
</feature>
<dbReference type="InterPro" id="IPR016035">
    <property type="entry name" value="Acyl_Trfase/lysoPLipase"/>
</dbReference>
<dbReference type="InterPro" id="IPR020841">
    <property type="entry name" value="PKS_Beta-ketoAc_synthase_dom"/>
</dbReference>
<dbReference type="Pfam" id="PF00550">
    <property type="entry name" value="PP-binding"/>
    <property type="match status" value="1"/>
</dbReference>
<dbReference type="Pfam" id="PF00109">
    <property type="entry name" value="ketoacyl-synt"/>
    <property type="match status" value="1"/>
</dbReference>
<feature type="region of interest" description="C-terminal hotdog fold" evidence="6">
    <location>
        <begin position="1518"/>
        <end position="1667"/>
    </location>
</feature>
<keyword evidence="1" id="KW-0596">Phosphopantetheine</keyword>
<dbReference type="InterPro" id="IPR020806">
    <property type="entry name" value="PKS_PP-bd"/>
</dbReference>
<dbReference type="OrthoDB" id="329835at2759"/>
<dbReference type="SMART" id="SM00823">
    <property type="entry name" value="PKS_PP"/>
    <property type="match status" value="1"/>
</dbReference>
<dbReference type="PROSITE" id="PS52004">
    <property type="entry name" value="KS3_2"/>
    <property type="match status" value="1"/>
</dbReference>
<dbReference type="InterPro" id="IPR032088">
    <property type="entry name" value="SAT"/>
</dbReference>
<feature type="region of interest" description="Disordered" evidence="7">
    <location>
        <begin position="1711"/>
        <end position="1732"/>
    </location>
</feature>
<dbReference type="InterPro" id="IPR013217">
    <property type="entry name" value="Methyltransf_12"/>
</dbReference>
<feature type="domain" description="Ketosynthase family 3 (KS3)" evidence="9">
    <location>
        <begin position="422"/>
        <end position="847"/>
    </location>
</feature>
<evidence type="ECO:0000259" key="9">
    <source>
        <dbReference type="PROSITE" id="PS52004"/>
    </source>
</evidence>
<dbReference type="SUPFAM" id="SSF53335">
    <property type="entry name" value="S-adenosyl-L-methionine-dependent methyltransferases"/>
    <property type="match status" value="1"/>
</dbReference>
<feature type="domain" description="PKS/mFAS DH" evidence="10">
    <location>
        <begin position="1356"/>
        <end position="1667"/>
    </location>
</feature>
<dbReference type="InterPro" id="IPR041068">
    <property type="entry name" value="HTH_51"/>
</dbReference>
<evidence type="ECO:0000256" key="7">
    <source>
        <dbReference type="SAM" id="MobiDB-lite"/>
    </source>
</evidence>
<dbReference type="PANTHER" id="PTHR45681">
    <property type="entry name" value="POLYKETIDE SYNTHASE 44-RELATED"/>
    <property type="match status" value="1"/>
</dbReference>
<dbReference type="SUPFAM" id="SSF55048">
    <property type="entry name" value="Probable ACP-binding domain of malonyl-CoA ACP transacylase"/>
    <property type="match status" value="1"/>
</dbReference>
<evidence type="ECO:0000313" key="12">
    <source>
        <dbReference type="Proteomes" id="UP000285146"/>
    </source>
</evidence>
<evidence type="ECO:0000259" key="8">
    <source>
        <dbReference type="PROSITE" id="PS50075"/>
    </source>
</evidence>
<feature type="domain" description="Carrier" evidence="8">
    <location>
        <begin position="1730"/>
        <end position="1804"/>
    </location>
</feature>
<dbReference type="Gene3D" id="3.10.129.110">
    <property type="entry name" value="Polyketide synthase dehydratase"/>
    <property type="match status" value="1"/>
</dbReference>
<dbReference type="InterPro" id="IPR009081">
    <property type="entry name" value="PP-bd_ACP"/>
</dbReference>
<keyword evidence="5" id="KW-0012">Acyltransferase</keyword>
<dbReference type="InterPro" id="IPR014031">
    <property type="entry name" value="Ketoacyl_synth_C"/>
</dbReference>
<dbReference type="SUPFAM" id="SSF53901">
    <property type="entry name" value="Thiolase-like"/>
    <property type="match status" value="1"/>
</dbReference>
<proteinExistence type="predicted"/>
<dbReference type="Pfam" id="PF02801">
    <property type="entry name" value="Ketoacyl-synt_C"/>
    <property type="match status" value="1"/>
</dbReference>
<dbReference type="Pfam" id="PF00698">
    <property type="entry name" value="Acyl_transf_1"/>
    <property type="match status" value="1"/>
</dbReference>
<feature type="region of interest" description="N-terminal hotdog fold" evidence="6">
    <location>
        <begin position="1356"/>
        <end position="1486"/>
    </location>
</feature>
<feature type="active site" description="Proton donor; for dehydratase activity" evidence="6">
    <location>
        <position position="1573"/>
    </location>
</feature>
<dbReference type="InterPro" id="IPR014030">
    <property type="entry name" value="Ketoacyl_synth_N"/>
</dbReference>
<dbReference type="Proteomes" id="UP000285146">
    <property type="component" value="Unassembled WGS sequence"/>
</dbReference>
<dbReference type="SUPFAM" id="SSF52151">
    <property type="entry name" value="FabD/lysophospholipase-like"/>
    <property type="match status" value="1"/>
</dbReference>
<name>A0A423X7K4_9PEZI</name>
<evidence type="ECO:0000256" key="3">
    <source>
        <dbReference type="ARBA" id="ARBA00022679"/>
    </source>
</evidence>
<comment type="caution">
    <text evidence="11">The sequence shown here is derived from an EMBL/GenBank/DDBJ whole genome shotgun (WGS) entry which is preliminary data.</text>
</comment>
<dbReference type="CDD" id="cd00833">
    <property type="entry name" value="PKS"/>
    <property type="match status" value="1"/>
</dbReference>
<dbReference type="InterPro" id="IPR006162">
    <property type="entry name" value="Ppantetheine_attach_site"/>
</dbReference>
<dbReference type="GO" id="GO:0004315">
    <property type="term" value="F:3-oxoacyl-[acyl-carrier-protein] synthase activity"/>
    <property type="evidence" value="ECO:0007669"/>
    <property type="project" value="InterPro"/>
</dbReference>
<dbReference type="InterPro" id="IPR016036">
    <property type="entry name" value="Malonyl_transacylase_ACP-bd"/>
</dbReference>
<dbReference type="InterPro" id="IPR013120">
    <property type="entry name" value="FAR_NAD-bd"/>
</dbReference>
<sequence length="2688" mass="295815">MTTATYYNTPQGATRSILVFGPQALSFNKQSLGKLRRLLWDDGSSRRRWVLRTVADLPRFWRELLKKIPEVADVVPGEKLLAELISWLRHGPGDDDQEGIILPNMILTPLVVLSQLTQYWRYLESIGPGVDGDLHAALVSGQNIETLGFCAGLLSAFAVASSSSGINLERYGATAVRLAMLVGALVDAQEAWNDKDGRGRSRSYATAWQNTEQRIEMDRIIQNLTPEAYVSVLYDESRATVTTSDRVVSQLLQQLRTAGITVAEVGLRGRFHSPDNTASPHVDSLIELCASIEGLQLAHPEKAALRSYTNSASVATAKGMAFLVANRDEGLHEVAIRSMLVHQCDWYGSFNATKAEGDAVVVSFGQDRCVPPTLLRCIGPRLQHFNDLEDDEINMTSPQPKSRTRNDQDRTAKAKANSAWGEDAVAVVGMSIKVAGADDVDEFAQMLCTGESQHEGIGPDRLMFDTLFRTDDGGPARKWYGNFIRGVDEFDHKFFKRSPREAATMDPQQRLFLQAAYQAVESSGYFTEPESIKDGARDKRHIGVFLGACAGDYEHHAACHPANAFTATGNLKSFITGKVSHYFGWTGPSITFDTACSASAVALHTACRNILSGDCTAALAGGIAAMTNFLWFQNLAGASFLSPTGQCKPFDNEADGYCRGEGVACVFLKRMSDAIADGNQIHACIASSAVYQNQNCTPLFVPNSPSLSKLFCDVICKAKLDPSDVSFVEAHGTGTPVGDPAEYESIRMALAGPTRSKKLMIGSVKGHIGHTEGASGIVSLVKVIAMMQGGFFPPQASFTTISNHIPARPDDMIEVATSLRPWDEEHKAALINNYGASGSNASILVTQSPQDVAGAVSATIRTDAAIVDIQRFPFWIAGLDVRSISSYCTRLSSYIEKRPDITLADVSFHMNRQSNRSLAYGLIFGCRSLPELVKTLEHTSKNPLEAGIAPMKTARSVILCFGGQVSTFVGLDRKLYDSITLLRHHLDKCDAVVRASDLGSIYPGIFSSAPMNDTVALQVMLFAIQYASARSWLDSLLRPNQVASVVGHSFGEITALCVSGVLGLEDAVKLVAGRARLVHDAWEADPGAMLAVEADEALIRQLLFEANVSYGGNRPATIACYNGPRSFTLAGATRAIGAVVEKISCELRFSGIKNKKLNVTNAFHSTLVEPLVESLKLVGKDIDFRDPIIPFERTSEQKFTGKITSNFVAEQMRQPVFFNHAIQRLAEEHPSAIFLEAGSNSTVTIMASRALGRSEKHYFQAINITNNDKALESLTDATVSLWKRGLGTSFWAHHSQQTHEYAQLHLPPYQFEKSRHWMEMRSPLEAVQKAAAKIVVAQGVSPVGQKHQEEKGIGLWTFEGYQSAEKGGCRPRFRINTDSNKYKCFMSGHLIVQTAPICPATLEVDMAIEALFSLHPDWKVSNMQPVVLGMLNHAPLCVDPSRTVWLDFEAIDDELVWAWKVTSVADASDQPQTHVEARLHIHSPTDVAYQAAFDRFERAVSHERCLNLLRLGLENGDKDVLSGRNVYRAFSEIVDYPDVYRGVKTVVGHRGETAGRVVKKHSGETWLDVPLSDSFSQVAGIWVNCMTDRNPNDMYIATGCESTMRSPRMAGRDHGDWPDTWHVFARHTRQSEKLYTSDVFVFDSLTGMLTEVMLGIQYARVSKASMSKILTRLTADESMLKVKAPVATVQLTTAKAEAGPAIRRLLVQEANTSDEKKGRQVERAKPSSRPDITEDVRNLVSNVTGVEGREIGLDSELADFGIDSLMGMELAREVETVFKCTLDQLQLMEARSLRNFIVCISNALYGEGLENGETRAAEDNDDDFDNDDLASQSTLASMSTGTGNSTPAESKEKPSVLTPVATVNAPPAVSNLTLSPAEVLQSFREVKILSDAHIREHSLDNIEQDIIAATNRLCAALVVEAFDELGCPLRAAKAGDVLAYVPFLPQHRRLIQFVYEFLERDARLLDFDAISGRITRTSIAAPHKPSHAVLQELLGAYPEFAIANNLTYYAGRHLADVLSGKTDGIRVIFGSVEGRERVQALYCEHTFNRMHYGQMKDVIGRLIERVRYSQPGETIKILEMGAGTGGTTRILAPFLASLEVPVEYTFTDLSASMVANARRIFGKLYPFMRFAVHDIESLPAEELQGNHIVLASNAIHATHNLVTSLTNVRSALRPDGFFMMLEMTEVVPFIDLIFGLLEGWWLFDDGRKHAIISAEDWEHNLYAAGFSFVDWTDGSLPENNFQKVLIALPSAPIQERLPISGPEHATESMRLSADAETAREKEAEEYVKRFSDGWAMLEPAPQVNQSMNNKNNAVVIVTGATGSLGSHIVAGLAEHADVKTVVCMNRRSSTPAERRQLEALAKRGIRLSDGARSKLRMLEIDSSRPKLGLPGAEYAWLERNGTHIIHNAWPMSGTRPVRAFESHFQALRHLLDLARDIASRSIAPRVGFQFVSSIGVVGFAGEGRVRERRVPLSAAMPIGYCEAKWVCERLLDETLHRNPERFRAMVVRPGQIAGSSTSGFWNPVEHFAFMVKSAQSLRAWPDLDGILQWVPVDHCAGTMVDLLAIGNDNAPDPYPVYHIDNPVGQPWKDMSPVLASALGIPPSRFVPFRDWCKLVRRSPLPLETENPARRLVDWLEHNFERMSCGGLILETVRTQEHSKTMAELGPVSPGMARRFVASWKEMGYLMPV</sequence>
<dbReference type="Gene3D" id="1.10.1200.10">
    <property type="entry name" value="ACP-like"/>
    <property type="match status" value="1"/>
</dbReference>
<dbReference type="PANTHER" id="PTHR45681:SF6">
    <property type="entry name" value="POLYKETIDE SYNTHASE 37"/>
    <property type="match status" value="1"/>
</dbReference>
<evidence type="ECO:0000259" key="10">
    <source>
        <dbReference type="PROSITE" id="PS52019"/>
    </source>
</evidence>
<dbReference type="SUPFAM" id="SSF47336">
    <property type="entry name" value="ACP-like"/>
    <property type="match status" value="1"/>
</dbReference>
<dbReference type="InParanoid" id="A0A423X7K4"/>
<dbReference type="Gene3D" id="3.40.366.10">
    <property type="entry name" value="Malonyl-Coenzyme A Acyl Carrier Protein, domain 2"/>
    <property type="match status" value="2"/>
</dbReference>
<dbReference type="STRING" id="1230097.A0A423X7K4"/>
<dbReference type="EMBL" id="LKEB01000024">
    <property type="protein sequence ID" value="ROW11935.1"/>
    <property type="molecule type" value="Genomic_DNA"/>
</dbReference>